<gene>
    <name evidence="2" type="ORF">H8S11_07405</name>
</gene>
<dbReference type="RefSeq" id="WP_186852704.1">
    <property type="nucleotide sequence ID" value="NZ_JACOPO010000004.1"/>
</dbReference>
<feature type="transmembrane region" description="Helical" evidence="1">
    <location>
        <begin position="67"/>
        <end position="84"/>
    </location>
</feature>
<dbReference type="EMBL" id="JACOPO010000004">
    <property type="protein sequence ID" value="MBC5722636.1"/>
    <property type="molecule type" value="Genomic_DNA"/>
</dbReference>
<evidence type="ECO:0000313" key="3">
    <source>
        <dbReference type="Proteomes" id="UP000628736"/>
    </source>
</evidence>
<keyword evidence="1" id="KW-0812">Transmembrane</keyword>
<feature type="transmembrane region" description="Helical" evidence="1">
    <location>
        <begin position="137"/>
        <end position="160"/>
    </location>
</feature>
<dbReference type="AlphaFoldDB" id="A0A8J6J8C4"/>
<dbReference type="Proteomes" id="UP000628736">
    <property type="component" value="Unassembled WGS sequence"/>
</dbReference>
<organism evidence="2 3">
    <name type="scientific">Flintibacter hominis</name>
    <dbReference type="NCBI Taxonomy" id="2763048"/>
    <lineage>
        <taxon>Bacteria</taxon>
        <taxon>Bacillati</taxon>
        <taxon>Bacillota</taxon>
        <taxon>Clostridia</taxon>
        <taxon>Eubacteriales</taxon>
        <taxon>Flintibacter</taxon>
    </lineage>
</organism>
<feature type="transmembrane region" description="Helical" evidence="1">
    <location>
        <begin position="12"/>
        <end position="34"/>
    </location>
</feature>
<protein>
    <submittedName>
        <fullName evidence="2">Uncharacterized protein</fullName>
    </submittedName>
</protein>
<sequence>MEYNYEKVAQSLRLMYVGNMIIIASILCTILAWIIPPLIFLVSMAVLGGTVISLVGLVKLRNEHQAYRNAVITLVIVFVVGLFANDETIFGALMSMAQDICNLLMTYFVIKGTNAVLQSRGAAGQMELGKKAWRWQLISFGAAFLSGGITLLCLLLSGSLLDSPSLILPLISVFASLAISLVALVYYLRYLKQSSEFLI</sequence>
<reference evidence="2" key="1">
    <citation type="submission" date="2020-08" db="EMBL/GenBank/DDBJ databases">
        <title>Genome public.</title>
        <authorList>
            <person name="Liu C."/>
            <person name="Sun Q."/>
        </authorList>
    </citation>
    <scope>NUCLEOTIDE SEQUENCE</scope>
    <source>
        <strain evidence="2">NSJ-23</strain>
    </source>
</reference>
<keyword evidence="1" id="KW-0472">Membrane</keyword>
<accession>A0A8J6J8C4</accession>
<name>A0A8J6J8C4_9FIRM</name>
<comment type="caution">
    <text evidence="2">The sequence shown here is derived from an EMBL/GenBank/DDBJ whole genome shotgun (WGS) entry which is preliminary data.</text>
</comment>
<proteinExistence type="predicted"/>
<keyword evidence="3" id="KW-1185">Reference proteome</keyword>
<feature type="transmembrane region" description="Helical" evidence="1">
    <location>
        <begin position="40"/>
        <end position="60"/>
    </location>
</feature>
<keyword evidence="1" id="KW-1133">Transmembrane helix</keyword>
<feature type="transmembrane region" description="Helical" evidence="1">
    <location>
        <begin position="166"/>
        <end position="188"/>
    </location>
</feature>
<feature type="transmembrane region" description="Helical" evidence="1">
    <location>
        <begin position="90"/>
        <end position="110"/>
    </location>
</feature>
<evidence type="ECO:0000313" key="2">
    <source>
        <dbReference type="EMBL" id="MBC5722636.1"/>
    </source>
</evidence>
<evidence type="ECO:0000256" key="1">
    <source>
        <dbReference type="SAM" id="Phobius"/>
    </source>
</evidence>